<keyword evidence="2" id="KW-1185">Reference proteome</keyword>
<evidence type="ECO:0000313" key="2">
    <source>
        <dbReference type="Proteomes" id="UP000290288"/>
    </source>
</evidence>
<evidence type="ECO:0000313" key="1">
    <source>
        <dbReference type="EMBL" id="RXW21854.1"/>
    </source>
</evidence>
<dbReference type="OrthoDB" id="2866354at2759"/>
<comment type="caution">
    <text evidence="1">The sequence shown here is derived from an EMBL/GenBank/DDBJ whole genome shotgun (WGS) entry which is preliminary data.</text>
</comment>
<accession>A0A4Q2DS46</accession>
<organism evidence="1 2">
    <name type="scientific">Candolleomyces aberdarensis</name>
    <dbReference type="NCBI Taxonomy" id="2316362"/>
    <lineage>
        <taxon>Eukaryota</taxon>
        <taxon>Fungi</taxon>
        <taxon>Dikarya</taxon>
        <taxon>Basidiomycota</taxon>
        <taxon>Agaricomycotina</taxon>
        <taxon>Agaricomycetes</taxon>
        <taxon>Agaricomycetidae</taxon>
        <taxon>Agaricales</taxon>
        <taxon>Agaricineae</taxon>
        <taxon>Psathyrellaceae</taxon>
        <taxon>Candolleomyces</taxon>
    </lineage>
</organism>
<sequence>MRQLDQHLTTMKAQKPKLRVFFVNKAASGDPNASFSGTLPLVNTESAIPFNDIIQRLEVCPDFTPNFQPETPWFWSIGNALRKHWTASDSTPPDANGWTISSIEGFCRYSLMDGMRDRRVRVWFKHDLVDHTSTYMLHNCSEKIKEAIQDRIKLLASSTGRPGDLMFIDYIIVNEVAGSWLGKIVGVYKKLLHYVRTLWPFYAAESLIG</sequence>
<protein>
    <submittedName>
        <fullName evidence="1">Uncharacterized protein</fullName>
    </submittedName>
</protein>
<dbReference type="Proteomes" id="UP000290288">
    <property type="component" value="Unassembled WGS sequence"/>
</dbReference>
<dbReference type="AlphaFoldDB" id="A0A4Q2DS46"/>
<gene>
    <name evidence="1" type="ORF">EST38_g3993</name>
</gene>
<proteinExistence type="predicted"/>
<name>A0A4Q2DS46_9AGAR</name>
<dbReference type="EMBL" id="SDEE01000092">
    <property type="protein sequence ID" value="RXW21854.1"/>
    <property type="molecule type" value="Genomic_DNA"/>
</dbReference>
<reference evidence="1 2" key="1">
    <citation type="submission" date="2019-01" db="EMBL/GenBank/DDBJ databases">
        <title>Draft genome sequence of Psathyrella aberdarensis IHI B618.</title>
        <authorList>
            <person name="Buettner E."/>
            <person name="Kellner H."/>
        </authorList>
    </citation>
    <scope>NUCLEOTIDE SEQUENCE [LARGE SCALE GENOMIC DNA]</scope>
    <source>
        <strain evidence="1 2">IHI B618</strain>
    </source>
</reference>